<dbReference type="InterPro" id="IPR036770">
    <property type="entry name" value="Ankyrin_rpt-contain_sf"/>
</dbReference>
<evidence type="ECO:0000313" key="6">
    <source>
        <dbReference type="Proteomes" id="UP000218209"/>
    </source>
</evidence>
<dbReference type="Gene3D" id="1.25.40.20">
    <property type="entry name" value="Ankyrin repeat-containing domain"/>
    <property type="match status" value="2"/>
</dbReference>
<dbReference type="Pfam" id="PF12796">
    <property type="entry name" value="Ank_2"/>
    <property type="match status" value="2"/>
</dbReference>
<feature type="repeat" description="ANK" evidence="3">
    <location>
        <begin position="280"/>
        <end position="312"/>
    </location>
</feature>
<protein>
    <submittedName>
        <fullName evidence="5">Uncharacterized protein</fullName>
    </submittedName>
</protein>
<dbReference type="Proteomes" id="UP000218209">
    <property type="component" value="Unassembled WGS sequence"/>
</dbReference>
<evidence type="ECO:0000313" key="5">
    <source>
        <dbReference type="EMBL" id="OSX79188.1"/>
    </source>
</evidence>
<keyword evidence="2 3" id="KW-0040">ANK repeat</keyword>
<dbReference type="PANTHER" id="PTHR46680:SF3">
    <property type="entry name" value="NF-KAPPA-B INHIBITOR CACTUS"/>
    <property type="match status" value="1"/>
</dbReference>
<dbReference type="InterPro" id="IPR002110">
    <property type="entry name" value="Ankyrin_rpt"/>
</dbReference>
<proteinExistence type="predicted"/>
<gene>
    <name evidence="5" type="ORF">BU14_0084s0002</name>
</gene>
<dbReference type="GO" id="GO:0071356">
    <property type="term" value="P:cellular response to tumor necrosis factor"/>
    <property type="evidence" value="ECO:0007669"/>
    <property type="project" value="TreeGrafter"/>
</dbReference>
<dbReference type="EMBL" id="KV918795">
    <property type="protein sequence ID" value="OSX79188.1"/>
    <property type="molecule type" value="Genomic_DNA"/>
</dbReference>
<accession>A0A1X6PEA7</accession>
<dbReference type="PROSITE" id="PS50088">
    <property type="entry name" value="ANK_REPEAT"/>
    <property type="match status" value="3"/>
</dbReference>
<dbReference type="SUPFAM" id="SSF48403">
    <property type="entry name" value="Ankyrin repeat"/>
    <property type="match status" value="1"/>
</dbReference>
<keyword evidence="6" id="KW-1185">Reference proteome</keyword>
<name>A0A1X6PEA7_PORUM</name>
<evidence type="ECO:0000256" key="4">
    <source>
        <dbReference type="SAM" id="MobiDB-lite"/>
    </source>
</evidence>
<sequence length="398" mass="37916">MSAPEGSLSTSTSARGAPAGGRDGGAASTNSATGSDVEGEAAPAVTFAVGGDGLGGTPSAATRRSTPEVAASSAAEPAATPAAFFPAPRWPGGPAAAAAAAAASAIDELVGVGGSVLVAHGVPSIAAQARETPPSDADERVGHSSAVGWTAAGGVDAASSGGDGGTPLHTAEAAVGSTVDGNAGLDEDVAAPADGGGEALDHRGEAPLHAAARTGEVEAIVALLNGGAGLHTRTANGDMALHVAVSARQQQALELLLRMSSDGHSGIGSTESTIDVKGANGQTGLCVAADAGWTEGADLLLKAGASASAVDVSGATPLHWAATGGHIDIVEMLVNAGASATVVDGCGRTPVDWAASSGCLKSFQSAVQRCQERRAGSRGGGGGGGSRVNVGGGGYAST</sequence>
<feature type="repeat" description="ANK" evidence="3">
    <location>
        <begin position="203"/>
        <end position="235"/>
    </location>
</feature>
<reference evidence="5 6" key="1">
    <citation type="submission" date="2017-03" db="EMBL/GenBank/DDBJ databases">
        <title>WGS assembly of Porphyra umbilicalis.</title>
        <authorList>
            <person name="Brawley S.H."/>
            <person name="Blouin N.A."/>
            <person name="Ficko-Blean E."/>
            <person name="Wheeler G.L."/>
            <person name="Lohr M."/>
            <person name="Goodson H.V."/>
            <person name="Jenkins J.W."/>
            <person name="Blaby-Haas C.E."/>
            <person name="Helliwell K.E."/>
            <person name="Chan C."/>
            <person name="Marriage T."/>
            <person name="Bhattacharya D."/>
            <person name="Klein A.S."/>
            <person name="Badis Y."/>
            <person name="Brodie J."/>
            <person name="Cao Y."/>
            <person name="Collen J."/>
            <person name="Dittami S.M."/>
            <person name="Gachon C.M."/>
            <person name="Green B.R."/>
            <person name="Karpowicz S."/>
            <person name="Kim J.W."/>
            <person name="Kudahl U."/>
            <person name="Lin S."/>
            <person name="Michel G."/>
            <person name="Mittag M."/>
            <person name="Olson B.J."/>
            <person name="Pangilinan J."/>
            <person name="Peng Y."/>
            <person name="Qiu H."/>
            <person name="Shu S."/>
            <person name="Singer J.T."/>
            <person name="Smith A.G."/>
            <person name="Sprecher B.N."/>
            <person name="Wagner V."/>
            <person name="Wang W."/>
            <person name="Wang Z.-Y."/>
            <person name="Yan J."/>
            <person name="Yarish C."/>
            <person name="Zoeuner-Riek S."/>
            <person name="Zhuang Y."/>
            <person name="Zou Y."/>
            <person name="Lindquist E.A."/>
            <person name="Grimwood J."/>
            <person name="Barry K."/>
            <person name="Rokhsar D.S."/>
            <person name="Schmutz J."/>
            <person name="Stiller J.W."/>
            <person name="Grossman A.R."/>
            <person name="Prochnik S.E."/>
        </authorList>
    </citation>
    <scope>NUCLEOTIDE SEQUENCE [LARGE SCALE GENOMIC DNA]</scope>
    <source>
        <strain evidence="5">4086291</strain>
    </source>
</reference>
<dbReference type="AlphaFoldDB" id="A0A1X6PEA7"/>
<feature type="compositionally biased region" description="Gly residues" evidence="4">
    <location>
        <begin position="377"/>
        <end position="398"/>
    </location>
</feature>
<feature type="region of interest" description="Disordered" evidence="4">
    <location>
        <begin position="1"/>
        <end position="77"/>
    </location>
</feature>
<dbReference type="GO" id="GO:0051059">
    <property type="term" value="F:NF-kappaB binding"/>
    <property type="evidence" value="ECO:0007669"/>
    <property type="project" value="TreeGrafter"/>
</dbReference>
<keyword evidence="1" id="KW-0677">Repeat</keyword>
<organism evidence="5 6">
    <name type="scientific">Porphyra umbilicalis</name>
    <name type="common">Purple laver</name>
    <name type="synonym">Red alga</name>
    <dbReference type="NCBI Taxonomy" id="2786"/>
    <lineage>
        <taxon>Eukaryota</taxon>
        <taxon>Rhodophyta</taxon>
        <taxon>Bangiophyceae</taxon>
        <taxon>Bangiales</taxon>
        <taxon>Bangiaceae</taxon>
        <taxon>Porphyra</taxon>
    </lineage>
</organism>
<dbReference type="GO" id="GO:0005829">
    <property type="term" value="C:cytosol"/>
    <property type="evidence" value="ECO:0007669"/>
    <property type="project" value="TreeGrafter"/>
</dbReference>
<feature type="compositionally biased region" description="Low complexity" evidence="4">
    <location>
        <begin position="67"/>
        <end position="77"/>
    </location>
</feature>
<evidence type="ECO:0000256" key="1">
    <source>
        <dbReference type="ARBA" id="ARBA00022737"/>
    </source>
</evidence>
<dbReference type="OrthoDB" id="341259at2759"/>
<dbReference type="SMART" id="SM00248">
    <property type="entry name" value="ANK"/>
    <property type="match status" value="5"/>
</dbReference>
<dbReference type="PANTHER" id="PTHR46680">
    <property type="entry name" value="NF-KAPPA-B INHIBITOR ALPHA"/>
    <property type="match status" value="1"/>
</dbReference>
<dbReference type="InterPro" id="IPR051070">
    <property type="entry name" value="NF-kappa-B_inhibitor"/>
</dbReference>
<dbReference type="PROSITE" id="PS50297">
    <property type="entry name" value="ANK_REP_REGION"/>
    <property type="match status" value="2"/>
</dbReference>
<feature type="repeat" description="ANK" evidence="3">
    <location>
        <begin position="313"/>
        <end position="345"/>
    </location>
</feature>
<feature type="region of interest" description="Disordered" evidence="4">
    <location>
        <begin position="373"/>
        <end position="398"/>
    </location>
</feature>
<evidence type="ECO:0000256" key="3">
    <source>
        <dbReference type="PROSITE-ProRule" id="PRU00023"/>
    </source>
</evidence>
<evidence type="ECO:0000256" key="2">
    <source>
        <dbReference type="ARBA" id="ARBA00023043"/>
    </source>
</evidence>